<name>A0A937KC90_9BACT</name>
<dbReference type="Gene3D" id="3.30.70.260">
    <property type="match status" value="1"/>
</dbReference>
<keyword evidence="2" id="KW-1185">Reference proteome</keyword>
<evidence type="ECO:0000313" key="1">
    <source>
        <dbReference type="EMBL" id="MBL6445008.1"/>
    </source>
</evidence>
<protein>
    <submittedName>
        <fullName evidence="1">DUF493 family protein</fullName>
    </submittedName>
</protein>
<dbReference type="RefSeq" id="WP_202854552.1">
    <property type="nucleotide sequence ID" value="NZ_JAEUGD010000003.1"/>
</dbReference>
<accession>A0A937KC90</accession>
<evidence type="ECO:0000313" key="2">
    <source>
        <dbReference type="Proteomes" id="UP000614216"/>
    </source>
</evidence>
<dbReference type="InterPro" id="IPR007454">
    <property type="entry name" value="UPF0250_YbeD-like"/>
</dbReference>
<dbReference type="SUPFAM" id="SSF117991">
    <property type="entry name" value="YbeD/HP0495-like"/>
    <property type="match status" value="1"/>
</dbReference>
<sequence>MEDSSINSFKEKLDKEYNWPALYTFKFIVPKGKVDEVKNLFSNHTTKERASSNGNYISVTAEVMVQSSDKVIEYYIEANKVEGIIAL</sequence>
<reference evidence="1" key="1">
    <citation type="submission" date="2021-01" db="EMBL/GenBank/DDBJ databases">
        <title>Fulvivirga kasyanovii gen. nov., sp nov., a novel member of the phylum Bacteroidetes isolated from seawater in a mussel farm.</title>
        <authorList>
            <person name="Zhao L.-H."/>
            <person name="Wang Z.-J."/>
        </authorList>
    </citation>
    <scope>NUCLEOTIDE SEQUENCE</scope>
    <source>
        <strain evidence="1">29W222</strain>
    </source>
</reference>
<dbReference type="EMBL" id="JAEUGD010000003">
    <property type="protein sequence ID" value="MBL6445008.1"/>
    <property type="molecule type" value="Genomic_DNA"/>
</dbReference>
<dbReference type="AlphaFoldDB" id="A0A937KC90"/>
<comment type="caution">
    <text evidence="1">The sequence shown here is derived from an EMBL/GenBank/DDBJ whole genome shotgun (WGS) entry which is preliminary data.</text>
</comment>
<dbReference type="Pfam" id="PF04359">
    <property type="entry name" value="DUF493"/>
    <property type="match status" value="1"/>
</dbReference>
<proteinExistence type="predicted"/>
<organism evidence="1 2">
    <name type="scientific">Fulvivirga marina</name>
    <dbReference type="NCBI Taxonomy" id="2494733"/>
    <lineage>
        <taxon>Bacteria</taxon>
        <taxon>Pseudomonadati</taxon>
        <taxon>Bacteroidota</taxon>
        <taxon>Cytophagia</taxon>
        <taxon>Cytophagales</taxon>
        <taxon>Fulvivirgaceae</taxon>
        <taxon>Fulvivirga</taxon>
    </lineage>
</organism>
<dbReference type="InterPro" id="IPR027471">
    <property type="entry name" value="YbeD-like_sf"/>
</dbReference>
<dbReference type="Proteomes" id="UP000614216">
    <property type="component" value="Unassembled WGS sequence"/>
</dbReference>
<gene>
    <name evidence="1" type="ORF">JMN32_01720</name>
</gene>